<evidence type="ECO:0000313" key="10">
    <source>
        <dbReference type="Proteomes" id="UP000501316"/>
    </source>
</evidence>
<feature type="domain" description="Orn/Lys/Arg decarboxylases family 1 pyridoxal-P attachment site" evidence="6">
    <location>
        <begin position="4"/>
        <end position="255"/>
    </location>
</feature>
<dbReference type="AlphaFoldDB" id="A0A859DMS5"/>
<dbReference type="PANTHER" id="PTHR43277:SF4">
    <property type="entry name" value="ARGININE DECARBOXYLASE"/>
    <property type="match status" value="1"/>
</dbReference>
<evidence type="ECO:0000256" key="1">
    <source>
        <dbReference type="ARBA" id="ARBA00001933"/>
    </source>
</evidence>
<evidence type="ECO:0000313" key="11">
    <source>
        <dbReference type="Proteomes" id="UP000509623"/>
    </source>
</evidence>
<evidence type="ECO:0000256" key="5">
    <source>
        <dbReference type="ARBA" id="ARBA00023239"/>
    </source>
</evidence>
<reference evidence="10 11" key="1">
    <citation type="submission" date="2019-11" db="EMBL/GenBank/DDBJ databases">
        <authorList>
            <person name="Ren C."/>
            <person name="Wang H."/>
            <person name="Xu Y."/>
        </authorList>
    </citation>
    <scope>NUCLEOTIDE SEQUENCE [LARGE SCALE GENOMIC DNA]</scope>
    <source>
        <strain evidence="11">JNU-WLY1368</strain>
        <strain evidence="8 10">LBM 19010</strain>
    </source>
</reference>
<dbReference type="Pfam" id="PF03711">
    <property type="entry name" value="OKR_DC_1_C"/>
    <property type="match status" value="1"/>
</dbReference>
<evidence type="ECO:0000259" key="6">
    <source>
        <dbReference type="Pfam" id="PF01276"/>
    </source>
</evidence>
<dbReference type="Gene3D" id="3.40.640.10">
    <property type="entry name" value="Type I PLP-dependent aspartate aminotransferase-like (Major domain)"/>
    <property type="match status" value="1"/>
</dbReference>
<evidence type="ECO:0000313" key="9">
    <source>
        <dbReference type="EMBL" id="QKO30358.1"/>
    </source>
</evidence>
<keyword evidence="3" id="KW-0210">Decarboxylase</keyword>
<keyword evidence="5" id="KW-0456">Lyase</keyword>
<evidence type="ECO:0000256" key="3">
    <source>
        <dbReference type="ARBA" id="ARBA00022793"/>
    </source>
</evidence>
<dbReference type="Proteomes" id="UP000509623">
    <property type="component" value="Chromosome"/>
</dbReference>
<dbReference type="KEGG" id="clf:GJQ69_00190"/>
<evidence type="ECO:0000256" key="2">
    <source>
        <dbReference type="ARBA" id="ARBA00010671"/>
    </source>
</evidence>
<proteinExistence type="inferred from homology"/>
<dbReference type="InterPro" id="IPR015424">
    <property type="entry name" value="PyrdxlP-dep_Trfase"/>
</dbReference>
<evidence type="ECO:0000256" key="4">
    <source>
        <dbReference type="ARBA" id="ARBA00022898"/>
    </source>
</evidence>
<comment type="similarity">
    <text evidence="2">Belongs to the Orn/Lys/Arg decarboxylase class-I family.</text>
</comment>
<name>A0A859DMS5_9FIRM</name>
<evidence type="ECO:0000313" key="8">
    <source>
        <dbReference type="EMBL" id="QKN23036.1"/>
    </source>
</evidence>
<organism evidence="8 10">
    <name type="scientific">Caproicibacterium lactatifermentans</name>
    <dbReference type="NCBI Taxonomy" id="2666138"/>
    <lineage>
        <taxon>Bacteria</taxon>
        <taxon>Bacillati</taxon>
        <taxon>Bacillota</taxon>
        <taxon>Clostridia</taxon>
        <taxon>Eubacteriales</taxon>
        <taxon>Oscillospiraceae</taxon>
        <taxon>Caproicibacterium</taxon>
    </lineage>
</organism>
<keyword evidence="4" id="KW-0663">Pyridoxal phosphate</keyword>
<dbReference type="PANTHER" id="PTHR43277">
    <property type="entry name" value="ARGININE DECARBOXYLASE"/>
    <property type="match status" value="1"/>
</dbReference>
<dbReference type="InterPro" id="IPR008286">
    <property type="entry name" value="Prn/Lys/Arg_de-COase_C"/>
</dbReference>
<dbReference type="Gene3D" id="3.90.100.10">
    <property type="entry name" value="Orn/Lys/Arg decarboxylase, C-terminal domain"/>
    <property type="match status" value="1"/>
</dbReference>
<comment type="cofactor">
    <cofactor evidence="1">
        <name>pyridoxal 5'-phosphate</name>
        <dbReference type="ChEBI" id="CHEBI:597326"/>
    </cofactor>
</comment>
<sequence length="426" mass="45799">MSETPLYTALRHHHALHRAPFHTPGHKCAAGALPPDLLQLDYTELPDTDSLFEASGPILQAEQAAAALFGARRTLFSAGGCSLCIQTMLRLSCPQGGTVLCARNAHRTAVNAMALLGLTPLWVMPKNILNILNKNTDRIDACYVTNPDYYGRLLDISALAAACRRRNIPLLVDNAHGTQLAFTQPDLHPLHQGASMTADSAHKTLNVLTGGAWLQIGEERYVPNAKGAMQLFASTSPSYPIMASLDLARAFLQEHPDAFVPVQRRVQQLSQQAASRGILNVSDDPTRLSLKTAEIGLTGTRAAEIFRQNGVEPEMADGAYVVLIATPWNIREDFARAARAIAALPVGEPLSCGPELPALPPVRMPLRKAVFSASHEVPLQRAAGCIAAEAACPCPPGIPVVMPGEEITPQAVQFLGRYGFLSLRVL</sequence>
<dbReference type="InterPro" id="IPR000310">
    <property type="entry name" value="Orn/Lys/Arg_deCO2ase_major_dom"/>
</dbReference>
<dbReference type="Pfam" id="PF01276">
    <property type="entry name" value="OKR_DC_1"/>
    <property type="match status" value="1"/>
</dbReference>
<dbReference type="RefSeq" id="WP_086034849.1">
    <property type="nucleotide sequence ID" value="NZ_CP046051.1"/>
</dbReference>
<reference evidence="9" key="2">
    <citation type="journal article" date="2021" name="Appl. Environ. Microbiol.">
        <title>Adaptability of a Caproate-Producing Bacterium Contributes to Its Dominance in an Anaerobic Fermentation System.</title>
        <authorList>
            <person name="Wang H."/>
            <person name="Gu Y."/>
            <person name="Zhou W."/>
            <person name="Zhao D."/>
            <person name="Qiao Z."/>
            <person name="Zheng J."/>
            <person name="Gao J."/>
            <person name="Chen X."/>
            <person name="Ren C."/>
            <person name="Xu Y."/>
        </authorList>
    </citation>
    <scope>NUCLEOTIDE SEQUENCE</scope>
    <source>
        <strain evidence="9">JNU-WLY1368</strain>
    </source>
</reference>
<dbReference type="GO" id="GO:0016831">
    <property type="term" value="F:carboxy-lyase activity"/>
    <property type="evidence" value="ECO:0007669"/>
    <property type="project" value="UniProtKB-KW"/>
</dbReference>
<gene>
    <name evidence="8" type="ORF">GJQ69_00190</name>
    <name evidence="9" type="ORF">GKP14_04590</name>
</gene>
<reference evidence="9" key="3">
    <citation type="journal article" date="2022" name="Int. J. Syst. Evol. Microbiol.">
        <title>Caproicibacterium lactatifermentans sp. nov., isolated from pit clay used for the production of Chinese strong aroma-type liquor.</title>
        <authorList>
            <person name="Wang H."/>
            <person name="Gu Y."/>
            <person name="Zhao D."/>
            <person name="Qiao Z."/>
            <person name="Zheng J."/>
            <person name="Gao J."/>
            <person name="Ren C."/>
            <person name="Xu Y."/>
        </authorList>
    </citation>
    <scope>NUCLEOTIDE SEQUENCE</scope>
    <source>
        <strain evidence="9">JNU-WLY1368</strain>
    </source>
</reference>
<dbReference type="EMBL" id="CP046051">
    <property type="protein sequence ID" value="QKN23036.1"/>
    <property type="molecule type" value="Genomic_DNA"/>
</dbReference>
<accession>A0A859DMS5</accession>
<evidence type="ECO:0000259" key="7">
    <source>
        <dbReference type="Pfam" id="PF03711"/>
    </source>
</evidence>
<dbReference type="Proteomes" id="UP000501316">
    <property type="component" value="Chromosome"/>
</dbReference>
<dbReference type="SUPFAM" id="SSF53383">
    <property type="entry name" value="PLP-dependent transferases"/>
    <property type="match status" value="1"/>
</dbReference>
<dbReference type="InterPro" id="IPR052357">
    <property type="entry name" value="Orn_Lys_Arg_decarboxylase-I"/>
</dbReference>
<keyword evidence="11" id="KW-1185">Reference proteome</keyword>
<feature type="domain" description="Orn/Lys/Arg decarboxylase C-terminal" evidence="7">
    <location>
        <begin position="370"/>
        <end position="411"/>
    </location>
</feature>
<dbReference type="EMBL" id="CP046161">
    <property type="protein sequence ID" value="QKO30358.1"/>
    <property type="molecule type" value="Genomic_DNA"/>
</dbReference>
<dbReference type="InterPro" id="IPR015421">
    <property type="entry name" value="PyrdxlP-dep_Trfase_major"/>
</dbReference>
<protein>
    <submittedName>
        <fullName evidence="8">Amino acid decarboxylase</fullName>
    </submittedName>
</protein>